<name>A0A240URJ8_9GAMM</name>
<keyword evidence="8 15" id="KW-0378">Hydrolase</keyword>
<keyword evidence="7 15" id="KW-0479">Metal-binding</keyword>
<accession>A0A240URJ8</accession>
<dbReference type="AlphaFoldDB" id="A0A240URJ8"/>
<dbReference type="InterPro" id="IPR002933">
    <property type="entry name" value="Peptidase_M20"/>
</dbReference>
<dbReference type="SUPFAM" id="SSF53187">
    <property type="entry name" value="Zn-dependent exopeptidases"/>
    <property type="match status" value="1"/>
</dbReference>
<evidence type="ECO:0000256" key="6">
    <source>
        <dbReference type="ARBA" id="ARBA00022605"/>
    </source>
</evidence>
<keyword evidence="10 15" id="KW-0220">Diaminopimelate biosynthesis</keyword>
<dbReference type="GO" id="GO:0009089">
    <property type="term" value="P:lysine biosynthetic process via diaminopimelate"/>
    <property type="evidence" value="ECO:0007669"/>
    <property type="project" value="UniProtKB-UniRule"/>
</dbReference>
<dbReference type="KEGG" id="kma:B9H00_12420"/>
<feature type="binding site" evidence="15">
    <location>
        <position position="114"/>
    </location>
    <ligand>
        <name>Zn(2+)</name>
        <dbReference type="ChEBI" id="CHEBI:29105"/>
        <label>1</label>
    </ligand>
</feature>
<evidence type="ECO:0000256" key="2">
    <source>
        <dbReference type="ARBA" id="ARBA00006746"/>
    </source>
</evidence>
<dbReference type="InterPro" id="IPR005941">
    <property type="entry name" value="DapE_proteobac"/>
</dbReference>
<dbReference type="NCBIfam" id="NF009557">
    <property type="entry name" value="PRK13009.1"/>
    <property type="match status" value="1"/>
</dbReference>
<evidence type="ECO:0000256" key="11">
    <source>
        <dbReference type="ARBA" id="ARBA00023154"/>
    </source>
</evidence>
<evidence type="ECO:0000256" key="3">
    <source>
        <dbReference type="ARBA" id="ARBA00011738"/>
    </source>
</evidence>
<feature type="binding site" evidence="15">
    <location>
        <position position="177"/>
    </location>
    <ligand>
        <name>Zn(2+)</name>
        <dbReference type="ChEBI" id="CHEBI:29105"/>
        <label>1</label>
    </ligand>
</feature>
<comment type="similarity">
    <text evidence="2 15">Belongs to the peptidase M20A family. DapE subfamily.</text>
</comment>
<evidence type="ECO:0000256" key="10">
    <source>
        <dbReference type="ARBA" id="ARBA00022915"/>
    </source>
</evidence>
<dbReference type="OrthoDB" id="9809784at2"/>
<dbReference type="InterPro" id="IPR011650">
    <property type="entry name" value="Peptidase_M20_dimer"/>
</dbReference>
<dbReference type="GO" id="GO:0019877">
    <property type="term" value="P:diaminopimelate biosynthetic process"/>
    <property type="evidence" value="ECO:0007669"/>
    <property type="project" value="UniProtKB-UniRule"/>
</dbReference>
<evidence type="ECO:0000256" key="13">
    <source>
        <dbReference type="ARBA" id="ARBA00031891"/>
    </source>
</evidence>
<feature type="active site" evidence="15">
    <location>
        <position position="82"/>
    </location>
</feature>
<dbReference type="GO" id="GO:0006526">
    <property type="term" value="P:L-arginine biosynthetic process"/>
    <property type="evidence" value="ECO:0007669"/>
    <property type="project" value="TreeGrafter"/>
</dbReference>
<dbReference type="InterPro" id="IPR050072">
    <property type="entry name" value="Peptidase_M20A"/>
</dbReference>
<sequence length="390" mass="42470">MQKVFDNTPDTRQAPGETLSLALELLSRASITPDDAGCQTLIAERLTRMGFHLEWMDQGEVRNLWAVRGQTGPTLVLAGHTDVVPTGPEHLWQTPPFSPRIDEHGYLRGRGAADMKGSLAAMVTAVERFVTAHPERPGRIAFLLTSDEEGPARDGTRAVVEILRARNEPIDYCIVGEPSSEARFGDVIKNGRRGSLNGVMRIQGTQGHVAYPQLARNPIHQAMPALDALVSEHWDSGNEFFPPTSLQISNIHGGTGANNVIPGELEVTFNLRFSTEVTAQALQARIEALLDAHGLDRHIDWQLSGEPFMTEPGELTEAVSAALCEITGATPRLSTGGGTSDARFIATLGPQTIEFGPRNATIHQRDERILATDLDLMSQALESTLDRLLR</sequence>
<proteinExistence type="inferred from homology"/>
<evidence type="ECO:0000256" key="5">
    <source>
        <dbReference type="ARBA" id="ARBA00022391"/>
    </source>
</evidence>
<dbReference type="EC" id="3.5.1.18" evidence="4 15"/>
<protein>
    <recommendedName>
        <fullName evidence="5 15">Succinyl-diaminopimelate desuccinylase</fullName>
        <shortName evidence="15">SDAP desuccinylase</shortName>
        <ecNumber evidence="4 15">3.5.1.18</ecNumber>
    </recommendedName>
    <alternativeName>
        <fullName evidence="13 15">N-succinyl-LL-2,6-diaminoheptanedioate amidohydrolase</fullName>
    </alternativeName>
</protein>
<dbReference type="RefSeq" id="WP_086900907.1">
    <property type="nucleotide sequence ID" value="NZ_CP021358.1"/>
</dbReference>
<dbReference type="HAMAP" id="MF_01690">
    <property type="entry name" value="DapE"/>
    <property type="match status" value="1"/>
</dbReference>
<dbReference type="EMBL" id="CP021358">
    <property type="protein sequence ID" value="ART63756.1"/>
    <property type="molecule type" value="Genomic_DNA"/>
</dbReference>
<dbReference type="GO" id="GO:0050897">
    <property type="term" value="F:cobalt ion binding"/>
    <property type="evidence" value="ECO:0007669"/>
    <property type="project" value="UniProtKB-UniRule"/>
</dbReference>
<dbReference type="SUPFAM" id="SSF55031">
    <property type="entry name" value="Bacterial exopeptidase dimerisation domain"/>
    <property type="match status" value="1"/>
</dbReference>
<dbReference type="CDD" id="cd03891">
    <property type="entry name" value="M20_DapE_proteobac"/>
    <property type="match status" value="1"/>
</dbReference>
<dbReference type="Proteomes" id="UP000194457">
    <property type="component" value="Chromosome"/>
</dbReference>
<reference evidence="17 18" key="1">
    <citation type="submission" date="2017-05" db="EMBL/GenBank/DDBJ databases">
        <authorList>
            <person name="Song R."/>
            <person name="Chenine A.L."/>
            <person name="Ruprecht R.M."/>
        </authorList>
    </citation>
    <scope>NUCLEOTIDE SEQUENCE [LARGE SCALE GENOMIC DNA]</scope>
    <source>
        <strain evidence="17">SW32</strain>
    </source>
</reference>
<dbReference type="GO" id="GO:0008777">
    <property type="term" value="F:acetylornithine deacetylase activity"/>
    <property type="evidence" value="ECO:0007669"/>
    <property type="project" value="TreeGrafter"/>
</dbReference>
<feature type="active site" description="Proton acceptor" evidence="15">
    <location>
        <position position="148"/>
    </location>
</feature>
<comment type="function">
    <text evidence="15">Catalyzes the hydrolysis of N-succinyl-L,L-diaminopimelic acid (SDAP), forming succinate and LL-2,6-diaminopimelate (DAP), an intermediate involved in the bacterial biosynthesis of lysine and meso-diaminopimelic acid, an essential component of bacterial cell walls.</text>
</comment>
<evidence type="ECO:0000259" key="16">
    <source>
        <dbReference type="Pfam" id="PF07687"/>
    </source>
</evidence>
<feature type="domain" description="Peptidase M20 dimerisation" evidence="16">
    <location>
        <begin position="190"/>
        <end position="295"/>
    </location>
</feature>
<evidence type="ECO:0000256" key="1">
    <source>
        <dbReference type="ARBA" id="ARBA00005130"/>
    </source>
</evidence>
<comment type="catalytic activity">
    <reaction evidence="14 15">
        <text>N-succinyl-(2S,6S)-2,6-diaminopimelate + H2O = (2S,6S)-2,6-diaminopimelate + succinate</text>
        <dbReference type="Rhea" id="RHEA:22608"/>
        <dbReference type="ChEBI" id="CHEBI:15377"/>
        <dbReference type="ChEBI" id="CHEBI:30031"/>
        <dbReference type="ChEBI" id="CHEBI:57609"/>
        <dbReference type="ChEBI" id="CHEBI:58087"/>
        <dbReference type="EC" id="3.5.1.18"/>
    </reaction>
</comment>
<dbReference type="InterPro" id="IPR001261">
    <property type="entry name" value="ArgE/DapE_CS"/>
</dbReference>
<feature type="binding site" evidence="15">
    <location>
        <position position="149"/>
    </location>
    <ligand>
        <name>Zn(2+)</name>
        <dbReference type="ChEBI" id="CHEBI:29105"/>
        <label>2</label>
    </ligand>
</feature>
<evidence type="ECO:0000256" key="12">
    <source>
        <dbReference type="ARBA" id="ARBA00023285"/>
    </source>
</evidence>
<dbReference type="PANTHER" id="PTHR43808">
    <property type="entry name" value="ACETYLORNITHINE DEACETYLASE"/>
    <property type="match status" value="1"/>
</dbReference>
<feature type="binding site" evidence="15">
    <location>
        <position position="80"/>
    </location>
    <ligand>
        <name>Zn(2+)</name>
        <dbReference type="ChEBI" id="CHEBI:29105"/>
        <label>1</label>
    </ligand>
</feature>
<keyword evidence="12 15" id="KW-0170">Cobalt</keyword>
<gene>
    <name evidence="15" type="primary">dapE</name>
    <name evidence="17" type="ORF">B9H00_12420</name>
</gene>
<keyword evidence="11 15" id="KW-0457">Lysine biosynthesis</keyword>
<comment type="subunit">
    <text evidence="3 15">Homodimer.</text>
</comment>
<dbReference type="Gene3D" id="3.40.630.10">
    <property type="entry name" value="Zn peptidases"/>
    <property type="match status" value="2"/>
</dbReference>
<dbReference type="InterPro" id="IPR036264">
    <property type="entry name" value="Bact_exopeptidase_dim_dom"/>
</dbReference>
<evidence type="ECO:0000256" key="7">
    <source>
        <dbReference type="ARBA" id="ARBA00022723"/>
    </source>
</evidence>
<dbReference type="GO" id="GO:0009014">
    <property type="term" value="F:succinyl-diaminopimelate desuccinylase activity"/>
    <property type="evidence" value="ECO:0007669"/>
    <property type="project" value="UniProtKB-UniRule"/>
</dbReference>
<keyword evidence="6 15" id="KW-0028">Amino-acid biosynthesis</keyword>
<evidence type="ECO:0000256" key="15">
    <source>
        <dbReference type="HAMAP-Rule" id="MF_01690"/>
    </source>
</evidence>
<dbReference type="Pfam" id="PF01546">
    <property type="entry name" value="Peptidase_M20"/>
    <property type="match status" value="1"/>
</dbReference>
<feature type="binding site" evidence="15">
    <location>
        <position position="363"/>
    </location>
    <ligand>
        <name>Zn(2+)</name>
        <dbReference type="ChEBI" id="CHEBI:29105"/>
        <label>2</label>
    </ligand>
</feature>
<keyword evidence="18" id="KW-1185">Reference proteome</keyword>
<evidence type="ECO:0000313" key="18">
    <source>
        <dbReference type="Proteomes" id="UP000194457"/>
    </source>
</evidence>
<organism evidence="17 18">
    <name type="scientific">Kushneria marisflavi</name>
    <dbReference type="NCBI Taxonomy" id="157779"/>
    <lineage>
        <taxon>Bacteria</taxon>
        <taxon>Pseudomonadati</taxon>
        <taxon>Pseudomonadota</taxon>
        <taxon>Gammaproteobacteria</taxon>
        <taxon>Oceanospirillales</taxon>
        <taxon>Halomonadaceae</taxon>
        <taxon>Kushneria</taxon>
    </lineage>
</organism>
<evidence type="ECO:0000313" key="17">
    <source>
        <dbReference type="EMBL" id="ART63756.1"/>
    </source>
</evidence>
<comment type="pathway">
    <text evidence="1 15">Amino-acid biosynthesis; L-lysine biosynthesis via DAP pathway; LL-2,6-diaminopimelate from (S)-tetrahydrodipicolinate (succinylase route): step 3/3.</text>
</comment>
<keyword evidence="9 15" id="KW-0862">Zinc</keyword>
<dbReference type="NCBIfam" id="TIGR01246">
    <property type="entry name" value="dapE_proteo"/>
    <property type="match status" value="1"/>
</dbReference>
<evidence type="ECO:0000256" key="8">
    <source>
        <dbReference type="ARBA" id="ARBA00022801"/>
    </source>
</evidence>
<dbReference type="GO" id="GO:0008270">
    <property type="term" value="F:zinc ion binding"/>
    <property type="evidence" value="ECO:0007669"/>
    <property type="project" value="UniProtKB-UniRule"/>
</dbReference>
<dbReference type="UniPathway" id="UPA00034">
    <property type="reaction ID" value="UER00021"/>
</dbReference>
<evidence type="ECO:0000256" key="4">
    <source>
        <dbReference type="ARBA" id="ARBA00011921"/>
    </source>
</evidence>
<dbReference type="PANTHER" id="PTHR43808:SF31">
    <property type="entry name" value="N-ACETYL-L-CITRULLINE DEACETYLASE"/>
    <property type="match status" value="1"/>
</dbReference>
<dbReference type="Pfam" id="PF07687">
    <property type="entry name" value="M20_dimer"/>
    <property type="match status" value="1"/>
</dbReference>
<dbReference type="FunFam" id="3.30.70.360:FF:000011">
    <property type="entry name" value="Succinyl-diaminopimelate desuccinylase"/>
    <property type="match status" value="1"/>
</dbReference>
<feature type="binding site" evidence="15">
    <location>
        <position position="114"/>
    </location>
    <ligand>
        <name>Zn(2+)</name>
        <dbReference type="ChEBI" id="CHEBI:29105"/>
        <label>2</label>
    </ligand>
</feature>
<evidence type="ECO:0000256" key="9">
    <source>
        <dbReference type="ARBA" id="ARBA00022833"/>
    </source>
</evidence>
<evidence type="ECO:0000256" key="14">
    <source>
        <dbReference type="ARBA" id="ARBA00051301"/>
    </source>
</evidence>
<comment type="cofactor">
    <cofactor evidence="15">
        <name>Zn(2+)</name>
        <dbReference type="ChEBI" id="CHEBI:29105"/>
    </cofactor>
    <cofactor evidence="15">
        <name>Co(2+)</name>
        <dbReference type="ChEBI" id="CHEBI:48828"/>
    </cofactor>
    <text evidence="15">Binds 2 Zn(2+) or Co(2+) ions per subunit.</text>
</comment>
<dbReference type="PROSITE" id="PS00759">
    <property type="entry name" value="ARGE_DAPE_CPG2_2"/>
    <property type="match status" value="1"/>
</dbReference>
<dbReference type="FunFam" id="3.40.630.10:FF:000005">
    <property type="entry name" value="Succinyl-diaminopimelate desuccinylase"/>
    <property type="match status" value="1"/>
</dbReference>